<dbReference type="EMBL" id="MLJW01007665">
    <property type="protein sequence ID" value="OIQ65007.1"/>
    <property type="molecule type" value="Genomic_DNA"/>
</dbReference>
<protein>
    <submittedName>
        <fullName evidence="2">Uncharacterized protein</fullName>
    </submittedName>
</protein>
<comment type="caution">
    <text evidence="2">The sequence shown here is derived from an EMBL/GenBank/DDBJ whole genome shotgun (WGS) entry which is preliminary data.</text>
</comment>
<feature type="region of interest" description="Disordered" evidence="1">
    <location>
        <begin position="1"/>
        <end position="55"/>
    </location>
</feature>
<feature type="compositionally biased region" description="Basic residues" evidence="1">
    <location>
        <begin position="37"/>
        <end position="46"/>
    </location>
</feature>
<evidence type="ECO:0000256" key="1">
    <source>
        <dbReference type="SAM" id="MobiDB-lite"/>
    </source>
</evidence>
<reference evidence="2" key="1">
    <citation type="submission" date="2016-10" db="EMBL/GenBank/DDBJ databases">
        <title>Sequence of Gallionella enrichment culture.</title>
        <authorList>
            <person name="Poehlein A."/>
            <person name="Muehling M."/>
            <person name="Daniel R."/>
        </authorList>
    </citation>
    <scope>NUCLEOTIDE SEQUENCE</scope>
</reference>
<gene>
    <name evidence="2" type="ORF">GALL_534390</name>
</gene>
<accession>A0A1J5PB23</accession>
<evidence type="ECO:0000313" key="2">
    <source>
        <dbReference type="EMBL" id="OIQ65007.1"/>
    </source>
</evidence>
<dbReference type="AlphaFoldDB" id="A0A1J5PB23"/>
<proteinExistence type="predicted"/>
<organism evidence="2">
    <name type="scientific">mine drainage metagenome</name>
    <dbReference type="NCBI Taxonomy" id="410659"/>
    <lineage>
        <taxon>unclassified sequences</taxon>
        <taxon>metagenomes</taxon>
        <taxon>ecological metagenomes</taxon>
    </lineage>
</organism>
<name>A0A1J5PB23_9ZZZZ</name>
<sequence length="55" mass="5936">MPGTKIAVSGDGIETRHGRVVQAKELGGEMDDLRPIKGPKHKAKPGPKHDHEART</sequence>